<dbReference type="Pfam" id="PF00497">
    <property type="entry name" value="SBP_bac_3"/>
    <property type="match status" value="1"/>
</dbReference>
<dbReference type="SUPFAM" id="SSF53850">
    <property type="entry name" value="Periplasmic binding protein-like II"/>
    <property type="match status" value="1"/>
</dbReference>
<accession>A0A1I0YTF4</accession>
<dbReference type="EMBL" id="FOJW01000008">
    <property type="protein sequence ID" value="SFB16491.1"/>
    <property type="molecule type" value="Genomic_DNA"/>
</dbReference>
<evidence type="ECO:0000256" key="7">
    <source>
        <dbReference type="SAM" id="MobiDB-lite"/>
    </source>
</evidence>
<dbReference type="InterPro" id="IPR001638">
    <property type="entry name" value="Solute-binding_3/MltF_N"/>
</dbReference>
<dbReference type="AlphaFoldDB" id="A0A1I0YTF4"/>
<organism evidence="10 11">
    <name type="scientific">Lentibacillus halodurans</name>
    <dbReference type="NCBI Taxonomy" id="237679"/>
    <lineage>
        <taxon>Bacteria</taxon>
        <taxon>Bacillati</taxon>
        <taxon>Bacillota</taxon>
        <taxon>Bacilli</taxon>
        <taxon>Bacillales</taxon>
        <taxon>Bacillaceae</taxon>
        <taxon>Lentibacillus</taxon>
    </lineage>
</organism>
<feature type="domain" description="Solute-binding protein family 3/N-terminal" evidence="9">
    <location>
        <begin position="46"/>
        <end position="271"/>
    </location>
</feature>
<comment type="subcellular location">
    <subcellularLocation>
        <location evidence="1">Cell envelope</location>
    </subcellularLocation>
</comment>
<dbReference type="SMART" id="SM00062">
    <property type="entry name" value="PBPb"/>
    <property type="match status" value="1"/>
</dbReference>
<sequence length="288" mass="31822">MRTKRFVAILLAAIFILGACSDNSGGSDDGDHAADEKWNEIQEAGEIVVGTSGTLIAGSYYEGDEEIEEALTGYEVEVMREIADRLNLDITFEIIGFDSVLAAVESGRIDMAGMGITDKRKEKFNFSKPFKYSYTTMVVREDGHSGIEKLEDLEGKKAGGAASTVYSEIARKFGAEVKTYGNAPNEAYLRDVNNGRTDVVINDYYLSKFGIAAFPDFDIILHPELKFHPTRKGVIMEDGAEKLQTEVNQALKSMREDGTLTTLAEEFYEEDASQEPEGDIREIDGLDF</sequence>
<name>A0A1I0YTF4_9BACI</name>
<dbReference type="PROSITE" id="PS01039">
    <property type="entry name" value="SBP_BACTERIAL_3"/>
    <property type="match status" value="1"/>
</dbReference>
<dbReference type="OrthoDB" id="8613538at2"/>
<evidence type="ECO:0000256" key="3">
    <source>
        <dbReference type="ARBA" id="ARBA00022729"/>
    </source>
</evidence>
<proteinExistence type="inferred from homology"/>
<dbReference type="Proteomes" id="UP000198642">
    <property type="component" value="Unassembled WGS sequence"/>
</dbReference>
<dbReference type="InterPro" id="IPR018313">
    <property type="entry name" value="SBP_3_CS"/>
</dbReference>
<evidence type="ECO:0000256" key="8">
    <source>
        <dbReference type="SAM" id="SignalP"/>
    </source>
</evidence>
<keyword evidence="5" id="KW-0449">Lipoprotein</keyword>
<keyword evidence="4" id="KW-0564">Palmitate</keyword>
<dbReference type="Gene3D" id="3.40.190.10">
    <property type="entry name" value="Periplasmic binding protein-like II"/>
    <property type="match status" value="2"/>
</dbReference>
<dbReference type="STRING" id="237679.SAMN04488072_108161"/>
<comment type="similarity">
    <text evidence="2 6">Belongs to the bacterial solute-binding protein 3 family.</text>
</comment>
<reference evidence="10 11" key="1">
    <citation type="submission" date="2016-10" db="EMBL/GenBank/DDBJ databases">
        <authorList>
            <person name="de Groot N.N."/>
        </authorList>
    </citation>
    <scope>NUCLEOTIDE SEQUENCE [LARGE SCALE GENOMIC DNA]</scope>
    <source>
        <strain evidence="10 11">CGMCC 1.3702</strain>
    </source>
</reference>
<feature type="chain" id="PRO_5039012082" evidence="8">
    <location>
        <begin position="22"/>
        <end position="288"/>
    </location>
</feature>
<evidence type="ECO:0000313" key="11">
    <source>
        <dbReference type="Proteomes" id="UP000198642"/>
    </source>
</evidence>
<dbReference type="PANTHER" id="PTHR35936:SF34">
    <property type="entry name" value="ABC TRANSPORTER EXTRACELLULAR-BINDING PROTEIN YCKB-RELATED"/>
    <property type="match status" value="1"/>
</dbReference>
<dbReference type="RefSeq" id="WP_090237974.1">
    <property type="nucleotide sequence ID" value="NZ_FOJW01000008.1"/>
</dbReference>
<evidence type="ECO:0000256" key="6">
    <source>
        <dbReference type="RuleBase" id="RU003744"/>
    </source>
</evidence>
<keyword evidence="3 8" id="KW-0732">Signal</keyword>
<dbReference type="PANTHER" id="PTHR35936">
    <property type="entry name" value="MEMBRANE-BOUND LYTIC MUREIN TRANSGLYCOSYLASE F"/>
    <property type="match status" value="1"/>
</dbReference>
<feature type="signal peptide" evidence="8">
    <location>
        <begin position="1"/>
        <end position="21"/>
    </location>
</feature>
<evidence type="ECO:0000256" key="5">
    <source>
        <dbReference type="ARBA" id="ARBA00023288"/>
    </source>
</evidence>
<evidence type="ECO:0000259" key="9">
    <source>
        <dbReference type="SMART" id="SM00062"/>
    </source>
</evidence>
<gene>
    <name evidence="10" type="ORF">SAMN04488072_108161</name>
</gene>
<dbReference type="PROSITE" id="PS51257">
    <property type="entry name" value="PROKAR_LIPOPROTEIN"/>
    <property type="match status" value="1"/>
</dbReference>
<evidence type="ECO:0000313" key="10">
    <source>
        <dbReference type="EMBL" id="SFB16491.1"/>
    </source>
</evidence>
<evidence type="ECO:0000256" key="4">
    <source>
        <dbReference type="ARBA" id="ARBA00023139"/>
    </source>
</evidence>
<feature type="compositionally biased region" description="Basic and acidic residues" evidence="7">
    <location>
        <begin position="278"/>
        <end position="288"/>
    </location>
</feature>
<protein>
    <submittedName>
        <fullName evidence="10">Cystine transport system substrate-binding protein</fullName>
    </submittedName>
</protein>
<evidence type="ECO:0000256" key="2">
    <source>
        <dbReference type="ARBA" id="ARBA00010333"/>
    </source>
</evidence>
<feature type="region of interest" description="Disordered" evidence="7">
    <location>
        <begin position="269"/>
        <end position="288"/>
    </location>
</feature>
<evidence type="ECO:0000256" key="1">
    <source>
        <dbReference type="ARBA" id="ARBA00004196"/>
    </source>
</evidence>
<dbReference type="GO" id="GO:0030313">
    <property type="term" value="C:cell envelope"/>
    <property type="evidence" value="ECO:0007669"/>
    <property type="project" value="UniProtKB-SubCell"/>
</dbReference>
<keyword evidence="11" id="KW-1185">Reference proteome</keyword>